<feature type="compositionally biased region" description="Polar residues" evidence="1">
    <location>
        <begin position="20"/>
        <end position="31"/>
    </location>
</feature>
<accession>A0A4R6UFY1</accession>
<dbReference type="RefSeq" id="WP_133592526.1">
    <property type="nucleotide sequence ID" value="NZ_CP037953.1"/>
</dbReference>
<evidence type="ECO:0000256" key="1">
    <source>
        <dbReference type="SAM" id="MobiDB-lite"/>
    </source>
</evidence>
<dbReference type="OrthoDB" id="6076063at2"/>
<gene>
    <name evidence="2" type="ORF">EV696_11852</name>
</gene>
<organism evidence="2 3">
    <name type="scientific">Permianibacter aggregans</name>
    <dbReference type="NCBI Taxonomy" id="1510150"/>
    <lineage>
        <taxon>Bacteria</taxon>
        <taxon>Pseudomonadati</taxon>
        <taxon>Pseudomonadota</taxon>
        <taxon>Gammaproteobacteria</taxon>
        <taxon>Pseudomonadales</taxon>
        <taxon>Pseudomonadaceae</taxon>
        <taxon>Permianibacter</taxon>
    </lineage>
</organism>
<feature type="compositionally biased region" description="Basic and acidic residues" evidence="1">
    <location>
        <begin position="35"/>
        <end position="54"/>
    </location>
</feature>
<comment type="caution">
    <text evidence="2">The sequence shown here is derived from an EMBL/GenBank/DDBJ whole genome shotgun (WGS) entry which is preliminary data.</text>
</comment>
<proteinExistence type="predicted"/>
<evidence type="ECO:0000313" key="3">
    <source>
        <dbReference type="Proteomes" id="UP000295375"/>
    </source>
</evidence>
<keyword evidence="3" id="KW-1185">Reference proteome</keyword>
<protein>
    <submittedName>
        <fullName evidence="2">Uncharacterized protein</fullName>
    </submittedName>
</protein>
<reference evidence="2 3" key="1">
    <citation type="submission" date="2019-03" db="EMBL/GenBank/DDBJ databases">
        <title>Genomic Encyclopedia of Type Strains, Phase IV (KMG-IV): sequencing the most valuable type-strain genomes for metagenomic binning, comparative biology and taxonomic classification.</title>
        <authorList>
            <person name="Goeker M."/>
        </authorList>
    </citation>
    <scope>NUCLEOTIDE SEQUENCE [LARGE SCALE GENOMIC DNA]</scope>
    <source>
        <strain evidence="2 3">DSM 103792</strain>
    </source>
</reference>
<dbReference type="Proteomes" id="UP000295375">
    <property type="component" value="Unassembled WGS sequence"/>
</dbReference>
<feature type="compositionally biased region" description="Basic and acidic residues" evidence="1">
    <location>
        <begin position="1"/>
        <end position="18"/>
    </location>
</feature>
<sequence>MTTQKQREAAKENIKKAQEAWQNMSSRQRSLAQPEGREREKPGRGGEGDYYHVGVREKNDFETFRTHDIGDEGGLQRVAGKRSSGSWDTVKWLISKDFAHVEDGKLIPDHDDAKDLLDKLGSEPKHVKGDMFEAKPRPNVPEKNKPTEAQKKARQENIKKAQKARHGDDNE</sequence>
<feature type="region of interest" description="Disordered" evidence="1">
    <location>
        <begin position="1"/>
        <end position="54"/>
    </location>
</feature>
<dbReference type="AlphaFoldDB" id="A0A4R6UFY1"/>
<name>A0A4R6UFY1_9GAMM</name>
<dbReference type="EMBL" id="SNYM01000018">
    <property type="protein sequence ID" value="TDQ45701.1"/>
    <property type="molecule type" value="Genomic_DNA"/>
</dbReference>
<evidence type="ECO:0000313" key="2">
    <source>
        <dbReference type="EMBL" id="TDQ45701.1"/>
    </source>
</evidence>
<feature type="region of interest" description="Disordered" evidence="1">
    <location>
        <begin position="121"/>
        <end position="171"/>
    </location>
</feature>